<dbReference type="GO" id="GO:0045039">
    <property type="term" value="P:protein insertion into mitochondrial inner membrane"/>
    <property type="evidence" value="ECO:0007669"/>
    <property type="project" value="InterPro"/>
</dbReference>
<comment type="caution">
    <text evidence="6">The sequence shown here is derived from an EMBL/GenBank/DDBJ whole genome shotgun (WGS) entry which is preliminary data.</text>
</comment>
<dbReference type="GO" id="GO:0008320">
    <property type="term" value="F:protein transmembrane transporter activity"/>
    <property type="evidence" value="ECO:0007669"/>
    <property type="project" value="TreeGrafter"/>
</dbReference>
<evidence type="ECO:0000256" key="1">
    <source>
        <dbReference type="ARBA" id="ARBA00004141"/>
    </source>
</evidence>
<proteinExistence type="predicted"/>
<dbReference type="InterPro" id="IPR039175">
    <property type="entry name" value="TIM22"/>
</dbReference>
<sequence>MLHLRWCTSGHLERARARCSGCGRPRVFCFRFCFCWRARPQHRASMSGQIQTKQRPRLDLREIQTRFSSFMAKQPVGVEIAFGTVVGVLQGGALGFFLGQLTKSSAQQMAGSAGNAGMAELMGQMGQAGGVWSQTRGLAALCGASGGLSVALKKWRKKDDIWNQMGSAAGGGAAFTIASGNAGVGAIVSTSLMLGLFTGAFYKFGEMFKSDHQESEFERGIYMLTTLGLSKYAKNLKRGQLTDSTIMLWNDLALQEVRIPPGPRLLILHHLNQFKAEGRSIKRQWATAEGSTIQPVAKQ</sequence>
<dbReference type="AlphaFoldDB" id="A0A8S1J4M0"/>
<evidence type="ECO:0000313" key="7">
    <source>
        <dbReference type="Proteomes" id="UP000708148"/>
    </source>
</evidence>
<dbReference type="GO" id="GO:0042721">
    <property type="term" value="C:TIM22 mitochondrial import inner membrane insertion complex"/>
    <property type="evidence" value="ECO:0007669"/>
    <property type="project" value="InterPro"/>
</dbReference>
<keyword evidence="7" id="KW-1185">Reference proteome</keyword>
<dbReference type="SUPFAM" id="SSF47769">
    <property type="entry name" value="SAM/Pointed domain"/>
    <property type="match status" value="1"/>
</dbReference>
<reference evidence="6" key="1">
    <citation type="submission" date="2020-12" db="EMBL/GenBank/DDBJ databases">
        <authorList>
            <person name="Iha C."/>
        </authorList>
    </citation>
    <scope>NUCLEOTIDE SEQUENCE</scope>
</reference>
<dbReference type="CDD" id="cd09487">
    <property type="entry name" value="SAM_superfamily"/>
    <property type="match status" value="1"/>
</dbReference>
<evidence type="ECO:0000256" key="2">
    <source>
        <dbReference type="ARBA" id="ARBA00022692"/>
    </source>
</evidence>
<name>A0A8S1J4M0_9CHLO</name>
<dbReference type="OrthoDB" id="507126at2759"/>
<keyword evidence="2 5" id="KW-0812">Transmembrane</keyword>
<accession>A0A8S1J4M0</accession>
<dbReference type="EMBL" id="CAJHUC010001347">
    <property type="protein sequence ID" value="CAD7700804.1"/>
    <property type="molecule type" value="Genomic_DNA"/>
</dbReference>
<gene>
    <name evidence="6" type="ORF">OSTQU699_LOCUS6163</name>
</gene>
<dbReference type="PANTHER" id="PTHR14110:SF6">
    <property type="entry name" value="OS04G0405100 PROTEIN"/>
    <property type="match status" value="1"/>
</dbReference>
<evidence type="ECO:0000313" key="6">
    <source>
        <dbReference type="EMBL" id="CAD7700804.1"/>
    </source>
</evidence>
<evidence type="ECO:0000256" key="5">
    <source>
        <dbReference type="SAM" id="Phobius"/>
    </source>
</evidence>
<keyword evidence="3 5" id="KW-1133">Transmembrane helix</keyword>
<organism evidence="6 7">
    <name type="scientific">Ostreobium quekettii</name>
    <dbReference type="NCBI Taxonomy" id="121088"/>
    <lineage>
        <taxon>Eukaryota</taxon>
        <taxon>Viridiplantae</taxon>
        <taxon>Chlorophyta</taxon>
        <taxon>core chlorophytes</taxon>
        <taxon>Ulvophyceae</taxon>
        <taxon>TCBD clade</taxon>
        <taxon>Bryopsidales</taxon>
        <taxon>Ostreobineae</taxon>
        <taxon>Ostreobiaceae</taxon>
        <taxon>Ostreobium</taxon>
    </lineage>
</organism>
<dbReference type="GO" id="GO:0009706">
    <property type="term" value="C:chloroplast inner membrane"/>
    <property type="evidence" value="ECO:0007669"/>
    <property type="project" value="TreeGrafter"/>
</dbReference>
<keyword evidence="4 5" id="KW-0472">Membrane</keyword>
<dbReference type="PANTHER" id="PTHR14110">
    <property type="entry name" value="MITOCHONDRIAL IMPORT INNER MEMBRANE TRANSLOCASE SUBUNIT TIM22"/>
    <property type="match status" value="1"/>
</dbReference>
<dbReference type="Proteomes" id="UP000708148">
    <property type="component" value="Unassembled WGS sequence"/>
</dbReference>
<evidence type="ECO:0000256" key="4">
    <source>
        <dbReference type="ARBA" id="ARBA00023136"/>
    </source>
</evidence>
<feature type="transmembrane region" description="Helical" evidence="5">
    <location>
        <begin position="80"/>
        <end position="99"/>
    </location>
</feature>
<evidence type="ECO:0000256" key="3">
    <source>
        <dbReference type="ARBA" id="ARBA00022989"/>
    </source>
</evidence>
<protein>
    <recommendedName>
        <fullName evidence="8">Mitochondrial inner membrane translocase subunit Tim17/Tim22/Tim23/peroxisomal protein PMP24</fullName>
    </recommendedName>
</protein>
<dbReference type="GO" id="GO:0045036">
    <property type="term" value="P:protein targeting to chloroplast"/>
    <property type="evidence" value="ECO:0007669"/>
    <property type="project" value="TreeGrafter"/>
</dbReference>
<comment type="subcellular location">
    <subcellularLocation>
        <location evidence="1">Membrane</location>
        <topology evidence="1">Multi-pass membrane protein</topology>
    </subcellularLocation>
</comment>
<dbReference type="InterPro" id="IPR013761">
    <property type="entry name" value="SAM/pointed_sf"/>
</dbReference>
<evidence type="ECO:0008006" key="8">
    <source>
        <dbReference type="Google" id="ProtNLM"/>
    </source>
</evidence>
<dbReference type="Gene3D" id="1.10.150.50">
    <property type="entry name" value="Transcription Factor, Ets-1"/>
    <property type="match status" value="1"/>
</dbReference>